<feature type="compositionally biased region" description="Low complexity" evidence="1">
    <location>
        <begin position="307"/>
        <end position="318"/>
    </location>
</feature>
<gene>
    <name evidence="2" type="ORF">AVDCRST_MAG07-895</name>
</gene>
<dbReference type="GO" id="GO:0016853">
    <property type="term" value="F:isomerase activity"/>
    <property type="evidence" value="ECO:0007669"/>
    <property type="project" value="UniProtKB-KW"/>
</dbReference>
<feature type="compositionally biased region" description="Low complexity" evidence="1">
    <location>
        <begin position="130"/>
        <end position="153"/>
    </location>
</feature>
<reference evidence="2" key="1">
    <citation type="submission" date="2020-02" db="EMBL/GenBank/DDBJ databases">
        <authorList>
            <person name="Meier V. D."/>
        </authorList>
    </citation>
    <scope>NUCLEOTIDE SEQUENCE</scope>
    <source>
        <strain evidence="2">AVDCRST_MAG07</strain>
    </source>
</reference>
<dbReference type="AlphaFoldDB" id="A0A6J4KV91"/>
<accession>A0A6J4KV91</accession>
<protein>
    <submittedName>
        <fullName evidence="2">Sugar phosphate isomerase/epimerase</fullName>
    </submittedName>
</protein>
<proteinExistence type="predicted"/>
<feature type="compositionally biased region" description="Basic and acidic residues" evidence="1">
    <location>
        <begin position="185"/>
        <end position="196"/>
    </location>
</feature>
<feature type="region of interest" description="Disordered" evidence="1">
    <location>
        <begin position="281"/>
        <end position="330"/>
    </location>
</feature>
<keyword evidence="2" id="KW-0413">Isomerase</keyword>
<feature type="non-terminal residue" evidence="2">
    <location>
        <position position="1"/>
    </location>
</feature>
<feature type="compositionally biased region" description="Basic residues" evidence="1">
    <location>
        <begin position="154"/>
        <end position="164"/>
    </location>
</feature>
<feature type="compositionally biased region" description="Low complexity" evidence="1">
    <location>
        <begin position="34"/>
        <end position="46"/>
    </location>
</feature>
<dbReference type="EMBL" id="CADCUB010000047">
    <property type="protein sequence ID" value="CAA9315645.1"/>
    <property type="molecule type" value="Genomic_DNA"/>
</dbReference>
<evidence type="ECO:0000256" key="1">
    <source>
        <dbReference type="SAM" id="MobiDB-lite"/>
    </source>
</evidence>
<name>A0A6J4KV91_9ACTN</name>
<organism evidence="2">
    <name type="scientific">uncultured Frankineae bacterium</name>
    <dbReference type="NCBI Taxonomy" id="437475"/>
    <lineage>
        <taxon>Bacteria</taxon>
        <taxon>Bacillati</taxon>
        <taxon>Actinomycetota</taxon>
        <taxon>Actinomycetes</taxon>
        <taxon>Frankiales</taxon>
        <taxon>environmental samples</taxon>
    </lineage>
</organism>
<evidence type="ECO:0000313" key="2">
    <source>
        <dbReference type="EMBL" id="CAA9315645.1"/>
    </source>
</evidence>
<feature type="compositionally biased region" description="Basic residues" evidence="1">
    <location>
        <begin position="47"/>
        <end position="65"/>
    </location>
</feature>
<sequence length="330" mass="35374">EARRLHRLPARQAAPRGAGRPARSRARQRGGELRGLPARTPPARGAAAHKRRSTRRLPRPVRRRRDHPDRAELQRQPPAPGRAGSGQARPGRPRRHRARGAARGTPSRHHVGTAGCRGGGHPARVVRAAVGQRLPRRPGLPVGRGGAAVLARRAGPRRGRRRQGVHRDAPAQRRLQPSDDAAAGDGDRRHPRRSGDGPESPDVAADRPGRGGGAPRGARVQRCGEGHPDERRRQDQRCAGRPLRPCRSGRPGGRLARRPLHVEPLADAVVLGLRRRGARPRHRVVGALPGGAGGRRPGDGGQHRARGPGARPARGAPLGRRDAAGRGWAL</sequence>
<feature type="compositionally biased region" description="Basic residues" evidence="1">
    <location>
        <begin position="91"/>
        <end position="111"/>
    </location>
</feature>
<feature type="compositionally biased region" description="Basic and acidic residues" evidence="1">
    <location>
        <begin position="222"/>
        <end position="238"/>
    </location>
</feature>
<feature type="region of interest" description="Disordered" evidence="1">
    <location>
        <begin position="1"/>
        <end position="259"/>
    </location>
</feature>
<feature type="compositionally biased region" description="Low complexity" evidence="1">
    <location>
        <begin position="10"/>
        <end position="21"/>
    </location>
</feature>
<feature type="non-terminal residue" evidence="2">
    <location>
        <position position="330"/>
    </location>
</feature>